<evidence type="ECO:0000313" key="2">
    <source>
        <dbReference type="Proteomes" id="UP001177021"/>
    </source>
</evidence>
<protein>
    <submittedName>
        <fullName evidence="1">Uncharacterized protein</fullName>
    </submittedName>
</protein>
<keyword evidence="2" id="KW-1185">Reference proteome</keyword>
<dbReference type="EMBL" id="CASHSV030000002">
    <property type="protein sequence ID" value="CAJ2636217.1"/>
    <property type="molecule type" value="Genomic_DNA"/>
</dbReference>
<organism evidence="1 2">
    <name type="scientific">Trifolium pratense</name>
    <name type="common">Red clover</name>
    <dbReference type="NCBI Taxonomy" id="57577"/>
    <lineage>
        <taxon>Eukaryota</taxon>
        <taxon>Viridiplantae</taxon>
        <taxon>Streptophyta</taxon>
        <taxon>Embryophyta</taxon>
        <taxon>Tracheophyta</taxon>
        <taxon>Spermatophyta</taxon>
        <taxon>Magnoliopsida</taxon>
        <taxon>eudicotyledons</taxon>
        <taxon>Gunneridae</taxon>
        <taxon>Pentapetalae</taxon>
        <taxon>rosids</taxon>
        <taxon>fabids</taxon>
        <taxon>Fabales</taxon>
        <taxon>Fabaceae</taxon>
        <taxon>Papilionoideae</taxon>
        <taxon>50 kb inversion clade</taxon>
        <taxon>NPAAA clade</taxon>
        <taxon>Hologalegina</taxon>
        <taxon>IRL clade</taxon>
        <taxon>Trifolieae</taxon>
        <taxon>Trifolium</taxon>
    </lineage>
</organism>
<accession>A0ACB0IVJ5</accession>
<dbReference type="Proteomes" id="UP001177021">
    <property type="component" value="Unassembled WGS sequence"/>
</dbReference>
<proteinExistence type="predicted"/>
<name>A0ACB0IVJ5_TRIPR</name>
<sequence>MPTEPLHHSGTQRIECMEEMGDASWELDRASQVLTFTGFVKTTEGIGGMLVSSTIHHITLELVLPLERMLMTLNLDGLGEGPNPLILRGPRPRIRRTTRIRFRSPVYHNFVETPDVHMYDNGIRVNPGSNALVEPEEDPSEDSDHGGVDGDLSNKLTSGRFASHASSLSLIPSLLHLPPPVFILSLLVRNHPPRGTWISSSTSAFLRFSPDLLFSDVIFTVSINGKLFEEHYVSKLHFSWPQVSCDPGFPARGIRTVLVSYRDSRGEIQKFAMRFPSIYETQSFISALKEVLKDDKGPEPLNIDFGSEISSQSEFMSTNKNPYRASEEQSFMTQADTYIPQMPLCINNEGEGPSGTQKKEITPAHNFDFESIGLPPSFATFLMDCSGVNHGWGTFLF</sequence>
<reference evidence="1" key="1">
    <citation type="submission" date="2023-10" db="EMBL/GenBank/DDBJ databases">
        <authorList>
            <person name="Rodriguez Cubillos JULIANA M."/>
            <person name="De Vega J."/>
        </authorList>
    </citation>
    <scope>NUCLEOTIDE SEQUENCE</scope>
</reference>
<gene>
    <name evidence="1" type="ORF">MILVUS5_LOCUS6744</name>
</gene>
<evidence type="ECO:0000313" key="1">
    <source>
        <dbReference type="EMBL" id="CAJ2636217.1"/>
    </source>
</evidence>
<comment type="caution">
    <text evidence="1">The sequence shown here is derived from an EMBL/GenBank/DDBJ whole genome shotgun (WGS) entry which is preliminary data.</text>
</comment>